<evidence type="ECO:0000256" key="2">
    <source>
        <dbReference type="PROSITE-ProRule" id="PRU01213"/>
    </source>
</evidence>
<dbReference type="NCBIfam" id="TIGR00638">
    <property type="entry name" value="Mop"/>
    <property type="match status" value="2"/>
</dbReference>
<name>A0A4R2T7T0_9PAST</name>
<evidence type="ECO:0000259" key="3">
    <source>
        <dbReference type="PROSITE" id="PS51866"/>
    </source>
</evidence>
<reference evidence="4 5" key="1">
    <citation type="submission" date="2019-03" db="EMBL/GenBank/DDBJ databases">
        <title>Genomic Encyclopedia of Type Strains, Phase IV (KMG-IV): sequencing the most valuable type-strain genomes for metagenomic binning, comparative biology and taxonomic classification.</title>
        <authorList>
            <person name="Goeker M."/>
        </authorList>
    </citation>
    <scope>NUCLEOTIDE SEQUENCE [LARGE SCALE GENOMIC DNA]</scope>
    <source>
        <strain evidence="4 5">DSM 28404</strain>
    </source>
</reference>
<evidence type="ECO:0000256" key="1">
    <source>
        <dbReference type="ARBA" id="ARBA00022505"/>
    </source>
</evidence>
<organism evidence="4 5">
    <name type="scientific">Cricetibacter osteomyelitidis</name>
    <dbReference type="NCBI Taxonomy" id="1521931"/>
    <lineage>
        <taxon>Bacteria</taxon>
        <taxon>Pseudomonadati</taxon>
        <taxon>Pseudomonadota</taxon>
        <taxon>Gammaproteobacteria</taxon>
        <taxon>Pasteurellales</taxon>
        <taxon>Pasteurellaceae</taxon>
        <taxon>Cricetibacter</taxon>
    </lineage>
</organism>
<dbReference type="EMBL" id="SLYB01000001">
    <property type="protein sequence ID" value="TCP97751.1"/>
    <property type="molecule type" value="Genomic_DNA"/>
</dbReference>
<dbReference type="PANTHER" id="PTHR30432:SF1">
    <property type="entry name" value="DNA-BINDING TRANSCRIPTIONAL DUAL REGULATOR MODE"/>
    <property type="match status" value="1"/>
</dbReference>
<dbReference type="Pfam" id="PF03459">
    <property type="entry name" value="TOBE"/>
    <property type="match status" value="2"/>
</dbReference>
<dbReference type="AlphaFoldDB" id="A0A4R2T7T0"/>
<dbReference type="Proteomes" id="UP000295763">
    <property type="component" value="Unassembled WGS sequence"/>
</dbReference>
<evidence type="ECO:0000313" key="4">
    <source>
        <dbReference type="EMBL" id="TCP97751.1"/>
    </source>
</evidence>
<sequence length="141" mass="14506">MTISARNQLAATVTSITPGAVNDLINIQLATGEPLAVVITTGSTQVLGLTEGKNVVAIFKAPSVILSTDNSLLLSARNQLAAKVVEIKEGVVNAEVTVKTNGGAEIVAIITETSLKKLGISVGYDVNVIIKASQVILGVKK</sequence>
<evidence type="ECO:0000313" key="5">
    <source>
        <dbReference type="Proteomes" id="UP000295763"/>
    </source>
</evidence>
<feature type="domain" description="Mop" evidence="3">
    <location>
        <begin position="2"/>
        <end position="68"/>
    </location>
</feature>
<dbReference type="InterPro" id="IPR051815">
    <property type="entry name" value="Molybdate_resp_trans_reg"/>
</dbReference>
<feature type="domain" description="Mop" evidence="3">
    <location>
        <begin position="73"/>
        <end position="139"/>
    </location>
</feature>
<dbReference type="InterPro" id="IPR005116">
    <property type="entry name" value="Transp-assoc_OB_typ1"/>
</dbReference>
<dbReference type="OrthoDB" id="9800709at2"/>
<dbReference type="GO" id="GO:0015689">
    <property type="term" value="P:molybdate ion transport"/>
    <property type="evidence" value="ECO:0007669"/>
    <property type="project" value="InterPro"/>
</dbReference>
<dbReference type="Gene3D" id="2.40.50.100">
    <property type="match status" value="2"/>
</dbReference>
<dbReference type="InterPro" id="IPR004606">
    <property type="entry name" value="Mop_domain"/>
</dbReference>
<accession>A0A4R2T7T0</accession>
<dbReference type="SUPFAM" id="SSF50331">
    <property type="entry name" value="MOP-like"/>
    <property type="match status" value="2"/>
</dbReference>
<keyword evidence="5" id="KW-1185">Reference proteome</keyword>
<dbReference type="PANTHER" id="PTHR30432">
    <property type="entry name" value="TRANSCRIPTIONAL REGULATOR MODE"/>
    <property type="match status" value="1"/>
</dbReference>
<keyword evidence="1 2" id="KW-0500">Molybdenum</keyword>
<gene>
    <name evidence="4" type="ORF">EDC44_101134</name>
</gene>
<dbReference type="PROSITE" id="PS51866">
    <property type="entry name" value="MOP"/>
    <property type="match status" value="2"/>
</dbReference>
<dbReference type="InterPro" id="IPR008995">
    <property type="entry name" value="Mo/tungstate-bd_C_term_dom"/>
</dbReference>
<dbReference type="RefSeq" id="WP_131974343.1">
    <property type="nucleotide sequence ID" value="NZ_SLYB01000001.1"/>
</dbReference>
<protein>
    <submittedName>
        <fullName evidence="4">Molybdate transport system regulatory protein</fullName>
    </submittedName>
</protein>
<comment type="caution">
    <text evidence="4">The sequence shown here is derived from an EMBL/GenBank/DDBJ whole genome shotgun (WGS) entry which is preliminary data.</text>
</comment>
<proteinExistence type="predicted"/>